<evidence type="ECO:0000313" key="8">
    <source>
        <dbReference type="Proteomes" id="UP000037035"/>
    </source>
</evidence>
<comment type="similarity">
    <text evidence="2">Belongs to the alpha-ketoglutarate dehydrogenase family.</text>
</comment>
<dbReference type="PANTHER" id="PTHR23152">
    <property type="entry name" value="2-OXOGLUTARATE DEHYDROGENASE"/>
    <property type="match status" value="1"/>
</dbReference>
<comment type="caution">
    <text evidence="7">The sequence shown here is derived from an EMBL/GenBank/DDBJ whole genome shotgun (WGS) entry which is preliminary data.</text>
</comment>
<evidence type="ECO:0000256" key="2">
    <source>
        <dbReference type="ARBA" id="ARBA00006936"/>
    </source>
</evidence>
<accession>A0A0L6UQU3</accession>
<dbReference type="STRING" id="27349.A0A0L6UQU3"/>
<dbReference type="Gene3D" id="1.10.287.1150">
    <property type="entry name" value="TPP helical domain"/>
    <property type="match status" value="1"/>
</dbReference>
<dbReference type="VEuPathDB" id="FungiDB:VP01_418g3"/>
<sequence length="1115" mass="124225">MALQLRVRPKLFLRGSFRLVTRAFQHSSAVDPPVWGYQRPESFQLPDFTPQQLYNRASQASLVRLVDSYRVTTSNHELVPSSCIWSNKRHAHRSATLDPLSLTPRPSVSALDPRRYGFGVSSSFLQDRLHSNHITHDLPSEMLEHLGDETKLWAVDGVVGMGTRTPGGLQRTLGEIVDRLQEVYCGRIAYEYMHLPNKSEREWLSDTLESKVHDMSISQDCKLHYWQLLYRSEAFDKFLGAKFPNVKRYGLEGGESMLVALDRIFEECSVHGVKDVVVWRHAPSRSPQFLDSTAIIGPSDPVEEGAHLAHIVPLEGKTEISKKLLRDTPAYTGDVLSHLTTSTALQSRSHPRGQPVNVHVLPNPSHLEAVSPVGLGVARALNMLDGARPYIESLSVNDKRIGDEVLSVQIHGDAAFGGQGVVAETLNLSELVSPLNITRRRLPLVQMFSDDTLSSTCQGTLPHFTVGGSVRLVLNNQLGYTTPATEGRTSFYATDIGKSISAPIIHVNGEYPEDVSRALSLAFAFRNQFRKDVLIDLVVYRRWGHNDPHMYRKIESLPSVPTCYEKELVNSRQFDVQTLSKIKSTINQEFSQALDVQLTSNRNHDEGKTGLMDLENIVRNRPYPSHKSRRISEEAETGVSLERLQAAGRASVSTPKDFNVHPRLQKMHIRKRLQALENKSEFSKPAIDFSTAEALAFGTLLEDGFDIRLSGQDSGRGTFSQRHALLTDQSVEGRTVVPLNELAIHDPGRGKLEIVNSPLSEYSVMGFEIGFSYMTSRSCLVLWEAQFGDFVNTAQVIVDHFLASGQFKWPTFQSGLVLLLPHGLDGAGPEHSSCRIERFLQAANEPWLFRDRATQVGHEGENISICNATTPAQYFHLLRRQMKTARTKSPKGLIICTPKTMLRARETFSSLTELGLGTAWKEVLDDPLMEKNPSTKDSVERLVICSGKVYYDLAKKRHSLGLDSTVALVRIEELTPFPYRSLHQVMRSYPSIKTVIWAQEEPENAGGLSFVAHRIREVVHNLGNPASFLRAADGQAPPGDGGHESDNKGGHSFSSLTCMALHAHTKGYTHTVIKIGFVSRPACASSSTGISEQFKNQQSHLESQVFDFNHAPRPL</sequence>
<keyword evidence="8" id="KW-1185">Reference proteome</keyword>
<dbReference type="SMART" id="SM00861">
    <property type="entry name" value="Transket_pyr"/>
    <property type="match status" value="1"/>
</dbReference>
<dbReference type="InterPro" id="IPR001017">
    <property type="entry name" value="DH_E1"/>
</dbReference>
<dbReference type="InterPro" id="IPR029061">
    <property type="entry name" value="THDP-binding"/>
</dbReference>
<dbReference type="PANTHER" id="PTHR23152:SF4">
    <property type="entry name" value="2-OXOADIPATE DEHYDROGENASE COMPLEX COMPONENT E1"/>
    <property type="match status" value="1"/>
</dbReference>
<organism evidence="7 8">
    <name type="scientific">Puccinia sorghi</name>
    <dbReference type="NCBI Taxonomy" id="27349"/>
    <lineage>
        <taxon>Eukaryota</taxon>
        <taxon>Fungi</taxon>
        <taxon>Dikarya</taxon>
        <taxon>Basidiomycota</taxon>
        <taxon>Pucciniomycotina</taxon>
        <taxon>Pucciniomycetes</taxon>
        <taxon>Pucciniales</taxon>
        <taxon>Pucciniaceae</taxon>
        <taxon>Puccinia</taxon>
    </lineage>
</organism>
<gene>
    <name evidence="7" type="ORF">VP01_418g3</name>
</gene>
<proteinExistence type="inferred from homology"/>
<protein>
    <submittedName>
        <fullName evidence="7">Dehydrogenase E1 and transketolase domain-containing protein 1</fullName>
    </submittedName>
</protein>
<dbReference type="Gene3D" id="3.40.50.12470">
    <property type="match status" value="1"/>
</dbReference>
<dbReference type="Proteomes" id="UP000037035">
    <property type="component" value="Unassembled WGS sequence"/>
</dbReference>
<evidence type="ECO:0000256" key="3">
    <source>
        <dbReference type="ARBA" id="ARBA00023002"/>
    </source>
</evidence>
<dbReference type="GO" id="GO:0030976">
    <property type="term" value="F:thiamine pyrophosphate binding"/>
    <property type="evidence" value="ECO:0007669"/>
    <property type="project" value="InterPro"/>
</dbReference>
<evidence type="ECO:0000256" key="1">
    <source>
        <dbReference type="ARBA" id="ARBA00001964"/>
    </source>
</evidence>
<evidence type="ECO:0000256" key="5">
    <source>
        <dbReference type="SAM" id="MobiDB-lite"/>
    </source>
</evidence>
<dbReference type="PIRSF" id="PIRSF000157">
    <property type="entry name" value="Oxoglu_dh_E1"/>
    <property type="match status" value="1"/>
</dbReference>
<feature type="domain" description="Transketolase-like pyrimidine-binding" evidence="6">
    <location>
        <begin position="687"/>
        <end position="904"/>
    </location>
</feature>
<name>A0A0L6UQU3_9BASI</name>
<dbReference type="OrthoDB" id="413077at2759"/>
<evidence type="ECO:0000313" key="7">
    <source>
        <dbReference type="EMBL" id="KNZ50896.1"/>
    </source>
</evidence>
<dbReference type="Gene3D" id="3.40.50.11610">
    <property type="entry name" value="Multifunctional 2-oxoglutarate metabolism enzyme, C-terminal domain"/>
    <property type="match status" value="1"/>
</dbReference>
<dbReference type="EMBL" id="LAVV01009268">
    <property type="protein sequence ID" value="KNZ50896.1"/>
    <property type="molecule type" value="Genomic_DNA"/>
</dbReference>
<dbReference type="AlphaFoldDB" id="A0A0L6UQU3"/>
<dbReference type="GO" id="GO:0006091">
    <property type="term" value="P:generation of precursor metabolites and energy"/>
    <property type="evidence" value="ECO:0007669"/>
    <property type="project" value="UniProtKB-ARBA"/>
</dbReference>
<keyword evidence="4" id="KW-0786">Thiamine pyrophosphate</keyword>
<reference evidence="7 8" key="1">
    <citation type="submission" date="2015-08" db="EMBL/GenBank/DDBJ databases">
        <title>Next Generation Sequencing and Analysis of the Genome of Puccinia sorghi L Schw, the Causal Agent of Maize Common Rust.</title>
        <authorList>
            <person name="Rochi L."/>
            <person name="Burguener G."/>
            <person name="Darino M."/>
            <person name="Turjanski A."/>
            <person name="Kreff E."/>
            <person name="Dieguez M.J."/>
            <person name="Sacco F."/>
        </authorList>
    </citation>
    <scope>NUCLEOTIDE SEQUENCE [LARGE SCALE GENOMIC DNA]</scope>
    <source>
        <strain evidence="7 8">RO10H11247</strain>
    </source>
</reference>
<dbReference type="InterPro" id="IPR042179">
    <property type="entry name" value="KGD_C_sf"/>
</dbReference>
<evidence type="ECO:0000259" key="6">
    <source>
        <dbReference type="SMART" id="SM00861"/>
    </source>
</evidence>
<dbReference type="GO" id="GO:0016624">
    <property type="term" value="F:oxidoreductase activity, acting on the aldehyde or oxo group of donors, disulfide as acceptor"/>
    <property type="evidence" value="ECO:0007669"/>
    <property type="project" value="InterPro"/>
</dbReference>
<feature type="region of interest" description="Disordered" evidence="5">
    <location>
        <begin position="1029"/>
        <end position="1049"/>
    </location>
</feature>
<dbReference type="SUPFAM" id="SSF52518">
    <property type="entry name" value="Thiamin diphosphate-binding fold (THDP-binding)"/>
    <property type="match status" value="2"/>
</dbReference>
<evidence type="ECO:0000256" key="4">
    <source>
        <dbReference type="ARBA" id="ARBA00023052"/>
    </source>
</evidence>
<dbReference type="Pfam" id="PF00676">
    <property type="entry name" value="E1_dh"/>
    <property type="match status" value="1"/>
</dbReference>
<comment type="cofactor">
    <cofactor evidence="1">
        <name>thiamine diphosphate</name>
        <dbReference type="ChEBI" id="CHEBI:58937"/>
    </cofactor>
</comment>
<dbReference type="Pfam" id="PF16870">
    <property type="entry name" value="OxoGdeHyase_C"/>
    <property type="match status" value="1"/>
</dbReference>
<dbReference type="Gene3D" id="3.40.50.970">
    <property type="match status" value="2"/>
</dbReference>
<keyword evidence="3" id="KW-0560">Oxidoreductase</keyword>
<dbReference type="InterPro" id="IPR011603">
    <property type="entry name" value="2oxoglutarate_DH_E1"/>
</dbReference>
<dbReference type="Pfam" id="PF02779">
    <property type="entry name" value="Transket_pyr"/>
    <property type="match status" value="1"/>
</dbReference>
<dbReference type="InterPro" id="IPR031717">
    <property type="entry name" value="ODO-1/KGD_C"/>
</dbReference>
<dbReference type="InterPro" id="IPR005475">
    <property type="entry name" value="Transketolase-like_Pyr-bd"/>
</dbReference>